<dbReference type="GO" id="GO:0008270">
    <property type="term" value="F:zinc ion binding"/>
    <property type="evidence" value="ECO:0007669"/>
    <property type="project" value="UniProtKB-KW"/>
</dbReference>
<evidence type="ECO:0000256" key="4">
    <source>
        <dbReference type="PROSITE-ProRule" id="PRU00175"/>
    </source>
</evidence>
<dbReference type="OMA" id="EKPYVSC"/>
<dbReference type="PANTHER" id="PTHR46537">
    <property type="entry name" value="OS11G0578200 PROTEIN"/>
    <property type="match status" value="1"/>
</dbReference>
<dbReference type="Gene3D" id="3.10.20.90">
    <property type="entry name" value="Phosphatidylinositol 3-kinase Catalytic Subunit, Chain A, domain 1"/>
    <property type="match status" value="1"/>
</dbReference>
<evidence type="ECO:0000313" key="8">
    <source>
        <dbReference type="Proteomes" id="UP000825935"/>
    </source>
</evidence>
<evidence type="ECO:0000313" key="7">
    <source>
        <dbReference type="EMBL" id="KAH7283367.1"/>
    </source>
</evidence>
<feature type="region of interest" description="Disordered" evidence="5">
    <location>
        <begin position="50"/>
        <end position="157"/>
    </location>
</feature>
<dbReference type="Proteomes" id="UP000825935">
    <property type="component" value="Chromosome 34"/>
</dbReference>
<evidence type="ECO:0000259" key="6">
    <source>
        <dbReference type="PROSITE" id="PS50089"/>
    </source>
</evidence>
<comment type="caution">
    <text evidence="7">The sequence shown here is derived from an EMBL/GenBank/DDBJ whole genome shotgun (WGS) entry which is preliminary data.</text>
</comment>
<feature type="compositionally biased region" description="Basic and acidic residues" evidence="5">
    <location>
        <begin position="50"/>
        <end position="63"/>
    </location>
</feature>
<dbReference type="OrthoDB" id="337575at2759"/>
<dbReference type="AlphaFoldDB" id="A0A8T2QGV9"/>
<organism evidence="7 8">
    <name type="scientific">Ceratopteris richardii</name>
    <name type="common">Triangle waterfern</name>
    <dbReference type="NCBI Taxonomy" id="49495"/>
    <lineage>
        <taxon>Eukaryota</taxon>
        <taxon>Viridiplantae</taxon>
        <taxon>Streptophyta</taxon>
        <taxon>Embryophyta</taxon>
        <taxon>Tracheophyta</taxon>
        <taxon>Polypodiopsida</taxon>
        <taxon>Polypodiidae</taxon>
        <taxon>Polypodiales</taxon>
        <taxon>Pteridineae</taxon>
        <taxon>Pteridaceae</taxon>
        <taxon>Parkerioideae</taxon>
        <taxon>Ceratopteris</taxon>
    </lineage>
</organism>
<dbReference type="EMBL" id="CM035439">
    <property type="protein sequence ID" value="KAH7283367.1"/>
    <property type="molecule type" value="Genomic_DNA"/>
</dbReference>
<reference evidence="7" key="1">
    <citation type="submission" date="2021-08" db="EMBL/GenBank/DDBJ databases">
        <title>WGS assembly of Ceratopteris richardii.</title>
        <authorList>
            <person name="Marchant D.B."/>
            <person name="Chen G."/>
            <person name="Jenkins J."/>
            <person name="Shu S."/>
            <person name="Leebens-Mack J."/>
            <person name="Grimwood J."/>
            <person name="Schmutz J."/>
            <person name="Soltis P."/>
            <person name="Soltis D."/>
            <person name="Chen Z.-H."/>
        </authorList>
    </citation>
    <scope>NUCLEOTIDE SEQUENCE</scope>
    <source>
        <strain evidence="7">Whitten #5841</strain>
        <tissue evidence="7">Leaf</tissue>
    </source>
</reference>
<dbReference type="PROSITE" id="PS00518">
    <property type="entry name" value="ZF_RING_1"/>
    <property type="match status" value="1"/>
</dbReference>
<protein>
    <recommendedName>
        <fullName evidence="6">RING-type domain-containing protein</fullName>
    </recommendedName>
</protein>
<keyword evidence="1" id="KW-0479">Metal-binding</keyword>
<evidence type="ECO:0000256" key="5">
    <source>
        <dbReference type="SAM" id="MobiDB-lite"/>
    </source>
</evidence>
<sequence length="558" mass="62882">MGDNLHLENSHVRKKDREGNSGGEVILRRGLYLINKVLENAMQNTVYGREKEMSDLVEGKSEQVEEEREEQGETLKEEEDTEEHGTQGDEGKRALGILEGPATDETEAVKRREVQVGTCEEEGKGDEDRNASSGVSETIDDESSADKDAVEYSPGPTTAEEYIEVDLSDIRKDVQCPICLGIIRKTRTVMECLHRFCRECIDKSMRLGNNECPVCRTHCASRRSLRDDFNFDALIAALYSNVDSYEEEEFALHEDIKHQNKQLQQSIAETLDRQSDAMTRRCTTSRLAAGNVARKSQGKHRAADNQEKGKTVLNSKMDDGDYAEESEKKSVPRGVTRERRTRGRKRESTASQCEATDDEQVNIFSHHRRQKTNENDEAQGEILDGSIGRPEGLATLKRPGSRNSARFVKSSSSQVVARAAILLESLSDAAQQEKDIEFDVHLILQPFTSDDFYGELPSLEKPYLCCPASVTVQHVSEFLVHRLPLDPDEKLDLILGVNEGQDLFGDSKSSQLKQKGTHDYREGLIVPEILHPQATLGQIHDILWHYHGNLVLLYRRRI</sequence>
<keyword evidence="2 4" id="KW-0863">Zinc-finger</keyword>
<feature type="compositionally biased region" description="Basic and acidic residues" evidence="5">
    <location>
        <begin position="325"/>
        <end position="338"/>
    </location>
</feature>
<feature type="compositionally biased region" description="Acidic residues" evidence="5">
    <location>
        <begin position="64"/>
        <end position="82"/>
    </location>
</feature>
<feature type="compositionally biased region" description="Basic and acidic residues" evidence="5">
    <location>
        <begin position="301"/>
        <end position="310"/>
    </location>
</feature>
<gene>
    <name evidence="7" type="ORF">KP509_34G003500</name>
</gene>
<feature type="compositionally biased region" description="Basic and acidic residues" evidence="5">
    <location>
        <begin position="83"/>
        <end position="93"/>
    </location>
</feature>
<dbReference type="PANTHER" id="PTHR46537:SF3">
    <property type="entry name" value="E3 UBIQUITIN-PROTEIN LIGASE RING1A"/>
    <property type="match status" value="1"/>
</dbReference>
<dbReference type="SUPFAM" id="SSF57850">
    <property type="entry name" value="RING/U-box"/>
    <property type="match status" value="1"/>
</dbReference>
<keyword evidence="3" id="KW-0862">Zinc</keyword>
<dbReference type="CDD" id="cd16531">
    <property type="entry name" value="RING-HC_RING1-like"/>
    <property type="match status" value="1"/>
</dbReference>
<evidence type="ECO:0000256" key="1">
    <source>
        <dbReference type="ARBA" id="ARBA00022723"/>
    </source>
</evidence>
<dbReference type="InterPro" id="IPR001841">
    <property type="entry name" value="Znf_RING"/>
</dbReference>
<feature type="region of interest" description="Disordered" evidence="5">
    <location>
        <begin position="1"/>
        <end position="21"/>
    </location>
</feature>
<feature type="region of interest" description="Disordered" evidence="5">
    <location>
        <begin position="285"/>
        <end position="405"/>
    </location>
</feature>
<dbReference type="PROSITE" id="PS50089">
    <property type="entry name" value="ZF_RING_2"/>
    <property type="match status" value="1"/>
</dbReference>
<dbReference type="InterPro" id="IPR044592">
    <property type="entry name" value="RING1A/B"/>
</dbReference>
<keyword evidence="8" id="KW-1185">Reference proteome</keyword>
<evidence type="ECO:0000256" key="2">
    <source>
        <dbReference type="ARBA" id="ARBA00022771"/>
    </source>
</evidence>
<dbReference type="Gene3D" id="3.30.40.10">
    <property type="entry name" value="Zinc/RING finger domain, C3HC4 (zinc finger)"/>
    <property type="match status" value="1"/>
</dbReference>
<name>A0A8T2QGV9_CERRI</name>
<proteinExistence type="predicted"/>
<dbReference type="Pfam" id="PF13923">
    <property type="entry name" value="zf-C3HC4_2"/>
    <property type="match status" value="1"/>
</dbReference>
<accession>A0A8T2QGV9</accession>
<dbReference type="InterPro" id="IPR013083">
    <property type="entry name" value="Znf_RING/FYVE/PHD"/>
</dbReference>
<evidence type="ECO:0000256" key="3">
    <source>
        <dbReference type="ARBA" id="ARBA00022833"/>
    </source>
</evidence>
<feature type="compositionally biased region" description="Basic and acidic residues" evidence="5">
    <location>
        <begin position="1"/>
        <end position="19"/>
    </location>
</feature>
<dbReference type="SMART" id="SM00184">
    <property type="entry name" value="RING"/>
    <property type="match status" value="1"/>
</dbReference>
<feature type="domain" description="RING-type" evidence="6">
    <location>
        <begin position="176"/>
        <end position="216"/>
    </location>
</feature>
<dbReference type="InterPro" id="IPR017907">
    <property type="entry name" value="Znf_RING_CS"/>
</dbReference>